<reference evidence="1 2" key="1">
    <citation type="submission" date="2023-01" db="EMBL/GenBank/DDBJ databases">
        <authorList>
            <person name="Whitehead M."/>
        </authorList>
    </citation>
    <scope>NUCLEOTIDE SEQUENCE [LARGE SCALE GENOMIC DNA]</scope>
</reference>
<comment type="caution">
    <text evidence="1">The sequence shown here is derived from an EMBL/GenBank/DDBJ whole genome shotgun (WGS) entry which is preliminary data.</text>
</comment>
<evidence type="ECO:0000313" key="1">
    <source>
        <dbReference type="EMBL" id="CAI6357901.1"/>
    </source>
</evidence>
<accession>A0AAV0WQ07</accession>
<protein>
    <submittedName>
        <fullName evidence="1">Uncharacterized protein</fullName>
    </submittedName>
</protein>
<proteinExistence type="predicted"/>
<gene>
    <name evidence="1" type="ORF">MEUPH1_LOCUS13477</name>
</gene>
<dbReference type="AlphaFoldDB" id="A0AAV0WQ07"/>
<name>A0AAV0WQ07_9HEMI</name>
<dbReference type="EMBL" id="CARXXK010000002">
    <property type="protein sequence ID" value="CAI6357901.1"/>
    <property type="molecule type" value="Genomic_DNA"/>
</dbReference>
<dbReference type="Proteomes" id="UP001160148">
    <property type="component" value="Unassembled WGS sequence"/>
</dbReference>
<evidence type="ECO:0000313" key="2">
    <source>
        <dbReference type="Proteomes" id="UP001160148"/>
    </source>
</evidence>
<organism evidence="1 2">
    <name type="scientific">Macrosiphum euphorbiae</name>
    <name type="common">potato aphid</name>
    <dbReference type="NCBI Taxonomy" id="13131"/>
    <lineage>
        <taxon>Eukaryota</taxon>
        <taxon>Metazoa</taxon>
        <taxon>Ecdysozoa</taxon>
        <taxon>Arthropoda</taxon>
        <taxon>Hexapoda</taxon>
        <taxon>Insecta</taxon>
        <taxon>Pterygota</taxon>
        <taxon>Neoptera</taxon>
        <taxon>Paraneoptera</taxon>
        <taxon>Hemiptera</taxon>
        <taxon>Sternorrhyncha</taxon>
        <taxon>Aphidomorpha</taxon>
        <taxon>Aphidoidea</taxon>
        <taxon>Aphididae</taxon>
        <taxon>Macrosiphini</taxon>
        <taxon>Macrosiphum</taxon>
    </lineage>
</organism>
<sequence>MDKVFHPPNLIYVSRLEESDRISSLLTDGSVPHQQHSRLPMFSNHLPMAERISLRLIRLGAAAPCNRAPLITRQRAPVRQSAAVLADIFPSTTLTLTGRGHIIIKD</sequence>
<keyword evidence="2" id="KW-1185">Reference proteome</keyword>